<dbReference type="Proteomes" id="UP000076404">
    <property type="component" value="Chromosome"/>
</dbReference>
<name>A0A143BMF2_9BACT</name>
<dbReference type="EMBL" id="CP011454">
    <property type="protein sequence ID" value="AMW05682.1"/>
    <property type="molecule type" value="Genomic_DNA"/>
</dbReference>
<dbReference type="InterPro" id="IPR006015">
    <property type="entry name" value="Universal_stress_UspA"/>
</dbReference>
<keyword evidence="4" id="KW-1185">Reference proteome</keyword>
<dbReference type="InterPro" id="IPR006016">
    <property type="entry name" value="UspA"/>
</dbReference>
<dbReference type="Gene3D" id="3.40.50.620">
    <property type="entry name" value="HUPs"/>
    <property type="match status" value="2"/>
</dbReference>
<accession>A0A143BMF2</accession>
<proteinExistence type="inferred from homology"/>
<dbReference type="OrthoDB" id="9808582at2"/>
<dbReference type="InterPro" id="IPR014729">
    <property type="entry name" value="Rossmann-like_a/b/a_fold"/>
</dbReference>
<reference evidence="3 4" key="1">
    <citation type="journal article" date="2014" name="Proc. Natl. Acad. Sci. U.S.A.">
        <title>Functional type 2 photosynthetic reaction centers found in the rare bacterial phylum Gemmatimonadetes.</title>
        <authorList>
            <person name="Zeng Y."/>
            <person name="Feng F."/>
            <person name="Medova H."/>
            <person name="Dean J."/>
            <person name="Koblizek M."/>
        </authorList>
    </citation>
    <scope>NUCLEOTIDE SEQUENCE [LARGE SCALE GENOMIC DNA]</scope>
    <source>
        <strain evidence="3 4">AP64</strain>
    </source>
</reference>
<evidence type="ECO:0000256" key="1">
    <source>
        <dbReference type="ARBA" id="ARBA00008791"/>
    </source>
</evidence>
<feature type="domain" description="UspA" evidence="2">
    <location>
        <begin position="1"/>
        <end position="146"/>
    </location>
</feature>
<gene>
    <name evidence="3" type="ORF">GEMMAAP_14475</name>
</gene>
<dbReference type="PANTHER" id="PTHR46268:SF6">
    <property type="entry name" value="UNIVERSAL STRESS PROTEIN UP12"/>
    <property type="match status" value="1"/>
</dbReference>
<dbReference type="RefSeq" id="WP_026848604.1">
    <property type="nucleotide sequence ID" value="NZ_CP011454.1"/>
</dbReference>
<reference evidence="3 4" key="2">
    <citation type="journal article" date="2016" name="Environ. Microbiol. Rep.">
        <title>Metagenomic evidence for the presence of phototrophic Gemmatimonadetes bacteria in diverse environments.</title>
        <authorList>
            <person name="Zeng Y."/>
            <person name="Baumbach J."/>
            <person name="Barbosa E.G."/>
            <person name="Azevedo V."/>
            <person name="Zhang C."/>
            <person name="Koblizek M."/>
        </authorList>
    </citation>
    <scope>NUCLEOTIDE SEQUENCE [LARGE SCALE GENOMIC DNA]</scope>
    <source>
        <strain evidence="3 4">AP64</strain>
    </source>
</reference>
<dbReference type="Pfam" id="PF00582">
    <property type="entry name" value="Usp"/>
    <property type="match status" value="2"/>
</dbReference>
<dbReference type="PANTHER" id="PTHR46268">
    <property type="entry name" value="STRESS RESPONSE PROTEIN NHAX"/>
    <property type="match status" value="1"/>
</dbReference>
<sequence>MYTSIFVPFDGSAHSARALPVAAALAARTGASVQLAIVHDPSAYIPFVPGEVAIPVYDQELVQAHRAHDQQVLDAAVAQLTQQGVNASGVLLDGTIVEALEEHLLTSHADLVILTTHGRSGFERLRLGSVASAFLTRATAPVLLVRGAGSEPGNEQPVLPTGSLLCALDGSAFAEAVLPHARTFAEATGMQMHLVAVTVPHAISMAPFGTEALLADDSALVAEEHLREEYLQRMAATCPPGTTVHAITDMSVSRGLLDATDQKPCAAIAMATHGRGGFKRFMLGSVADEVIRHAHVPLLVYRPSAQ</sequence>
<organism evidence="3 4">
    <name type="scientific">Gemmatimonas phototrophica</name>
    <dbReference type="NCBI Taxonomy" id="1379270"/>
    <lineage>
        <taxon>Bacteria</taxon>
        <taxon>Pseudomonadati</taxon>
        <taxon>Gemmatimonadota</taxon>
        <taxon>Gemmatimonadia</taxon>
        <taxon>Gemmatimonadales</taxon>
        <taxon>Gemmatimonadaceae</taxon>
        <taxon>Gemmatimonas</taxon>
    </lineage>
</organism>
<feature type="domain" description="UspA" evidence="2">
    <location>
        <begin position="164"/>
        <end position="302"/>
    </location>
</feature>
<evidence type="ECO:0000313" key="3">
    <source>
        <dbReference type="EMBL" id="AMW05682.1"/>
    </source>
</evidence>
<dbReference type="SUPFAM" id="SSF52402">
    <property type="entry name" value="Adenine nucleotide alpha hydrolases-like"/>
    <property type="match status" value="2"/>
</dbReference>
<evidence type="ECO:0000313" key="4">
    <source>
        <dbReference type="Proteomes" id="UP000076404"/>
    </source>
</evidence>
<dbReference type="eggNOG" id="COG0589">
    <property type="taxonomic scope" value="Bacteria"/>
</dbReference>
<comment type="similarity">
    <text evidence="1">Belongs to the universal stress protein A family.</text>
</comment>
<dbReference type="AlphaFoldDB" id="A0A143BMF2"/>
<dbReference type="STRING" id="1379270.GEMMAAP_14475"/>
<dbReference type="KEGG" id="gph:GEMMAAP_14475"/>
<protein>
    <recommendedName>
        <fullName evidence="2">UspA domain-containing protein</fullName>
    </recommendedName>
</protein>
<dbReference type="CDD" id="cd00293">
    <property type="entry name" value="USP-like"/>
    <property type="match status" value="2"/>
</dbReference>
<dbReference type="PRINTS" id="PR01438">
    <property type="entry name" value="UNVRSLSTRESS"/>
</dbReference>
<evidence type="ECO:0000259" key="2">
    <source>
        <dbReference type="Pfam" id="PF00582"/>
    </source>
</evidence>